<feature type="compositionally biased region" description="Low complexity" evidence="1">
    <location>
        <begin position="185"/>
        <end position="208"/>
    </location>
</feature>
<feature type="compositionally biased region" description="Polar residues" evidence="1">
    <location>
        <begin position="28"/>
        <end position="43"/>
    </location>
</feature>
<proteinExistence type="predicted"/>
<gene>
    <name evidence="2" type="ORF">J3U88_06915</name>
</gene>
<reference evidence="2" key="1">
    <citation type="submission" date="2021-03" db="EMBL/GenBank/DDBJ databases">
        <authorList>
            <person name="Wang G."/>
        </authorList>
    </citation>
    <scope>NUCLEOTIDE SEQUENCE</scope>
    <source>
        <strain evidence="2">KCTC 12899</strain>
    </source>
</reference>
<name>A0A8J7U3B9_9BACT</name>
<feature type="compositionally biased region" description="Polar residues" evidence="1">
    <location>
        <begin position="210"/>
        <end position="226"/>
    </location>
</feature>
<feature type="compositionally biased region" description="Acidic residues" evidence="1">
    <location>
        <begin position="50"/>
        <end position="59"/>
    </location>
</feature>
<accession>A0A8J7U3B9</accession>
<evidence type="ECO:0000313" key="2">
    <source>
        <dbReference type="EMBL" id="MBO1318178.1"/>
    </source>
</evidence>
<feature type="compositionally biased region" description="Gly residues" evidence="1">
    <location>
        <begin position="282"/>
        <end position="292"/>
    </location>
</feature>
<protein>
    <recommendedName>
        <fullName evidence="4">SrpA-related protein</fullName>
    </recommendedName>
</protein>
<dbReference type="EMBL" id="JAFREP010000005">
    <property type="protein sequence ID" value="MBO1318178.1"/>
    <property type="molecule type" value="Genomic_DNA"/>
</dbReference>
<dbReference type="Pfam" id="PF12118">
    <property type="entry name" value="SprA-related"/>
    <property type="match status" value="1"/>
</dbReference>
<evidence type="ECO:0000256" key="1">
    <source>
        <dbReference type="SAM" id="MobiDB-lite"/>
    </source>
</evidence>
<dbReference type="InterPro" id="IPR021973">
    <property type="entry name" value="SprA-related"/>
</dbReference>
<organism evidence="2 3">
    <name type="scientific">Acanthopleuribacter pedis</name>
    <dbReference type="NCBI Taxonomy" id="442870"/>
    <lineage>
        <taxon>Bacteria</taxon>
        <taxon>Pseudomonadati</taxon>
        <taxon>Acidobacteriota</taxon>
        <taxon>Holophagae</taxon>
        <taxon>Acanthopleuribacterales</taxon>
        <taxon>Acanthopleuribacteraceae</taxon>
        <taxon>Acanthopleuribacter</taxon>
    </lineage>
</organism>
<dbReference type="RefSeq" id="WP_207857809.1">
    <property type="nucleotide sequence ID" value="NZ_JAFREP010000005.1"/>
</dbReference>
<feature type="region of interest" description="Disordered" evidence="1">
    <location>
        <begin position="1"/>
        <end position="103"/>
    </location>
</feature>
<feature type="region of interest" description="Disordered" evidence="1">
    <location>
        <begin position="240"/>
        <end position="316"/>
    </location>
</feature>
<keyword evidence="3" id="KW-1185">Reference proteome</keyword>
<comment type="caution">
    <text evidence="2">The sequence shown here is derived from an EMBL/GenBank/DDBJ whole genome shotgun (WGS) entry which is preliminary data.</text>
</comment>
<feature type="compositionally biased region" description="Basic and acidic residues" evidence="1">
    <location>
        <begin position="65"/>
        <end position="87"/>
    </location>
</feature>
<sequence length="316" mass="32641">MLRNEDGDQATISQAGVNREADAETSETENAFTAEPTTAQQPASGGESRGEEDEEENDQPGELTESERDLVRRLQARDREVRTHEQAHLSAAGDLAIGGPTYDYQRGPDGKRYAVGGEVQIDTSSVPNDPEATLQRAQRIKRAALAPAEPSSQDRRVASQADRMANQARRDIAEEQLNPEEGEEATTPQAQAPTADPATTGPTATGPTEQRATGPNTGENNANQAATAAVGSGLGLNGARGLDGANRTDNNPSNGISAANSLGRAGGNNAPPSAIAQQISNGGPGNFGGGNFGAPFTYGANGQAQSERGSLLSLVG</sequence>
<dbReference type="Proteomes" id="UP000664417">
    <property type="component" value="Unassembled WGS sequence"/>
</dbReference>
<evidence type="ECO:0000313" key="3">
    <source>
        <dbReference type="Proteomes" id="UP000664417"/>
    </source>
</evidence>
<dbReference type="AlphaFoldDB" id="A0A8J7U3B9"/>
<feature type="compositionally biased region" description="Polar residues" evidence="1">
    <location>
        <begin position="247"/>
        <end position="260"/>
    </location>
</feature>
<feature type="region of interest" description="Disordered" evidence="1">
    <location>
        <begin position="120"/>
        <end position="226"/>
    </location>
</feature>
<evidence type="ECO:0008006" key="4">
    <source>
        <dbReference type="Google" id="ProtNLM"/>
    </source>
</evidence>